<keyword evidence="3" id="KW-1185">Reference proteome</keyword>
<dbReference type="Gene3D" id="3.30.710.10">
    <property type="entry name" value="Potassium Channel Kv1.1, Chain A"/>
    <property type="match status" value="1"/>
</dbReference>
<dbReference type="Proteomes" id="UP001215280">
    <property type="component" value="Unassembled WGS sequence"/>
</dbReference>
<sequence length="254" mass="28752">MSTTTPSTPMRDQTYYWESVTFQVEHRLFKVPRYQFERNSEIFAGTFMLPTTGDVEGKSDKNPIKLEGISSVDFERLLAVLYPLENPMPTFSKDHWISVLKLATLWRLLATRALAIHHLDTEVKNSAEGIVLARTYHVAAWLRSGYEALARGTHGAMSLTDAEMIGWDTATKIYRIREEVTHNIKAQPNNCYSCGNTLNYCRYCCIYLSQGSSNSGQGNMTNIFSQADVAVVFAEEFRQAESDSAEYMDPRGKC</sequence>
<name>A0AAD7JJ42_9AGAR</name>
<dbReference type="AlphaFoldDB" id="A0AAD7JJ42"/>
<feature type="domain" description="BTB" evidence="1">
    <location>
        <begin position="20"/>
        <end position="112"/>
    </location>
</feature>
<organism evidence="2 3">
    <name type="scientific">Mycena maculata</name>
    <dbReference type="NCBI Taxonomy" id="230809"/>
    <lineage>
        <taxon>Eukaryota</taxon>
        <taxon>Fungi</taxon>
        <taxon>Dikarya</taxon>
        <taxon>Basidiomycota</taxon>
        <taxon>Agaricomycotina</taxon>
        <taxon>Agaricomycetes</taxon>
        <taxon>Agaricomycetidae</taxon>
        <taxon>Agaricales</taxon>
        <taxon>Marasmiineae</taxon>
        <taxon>Mycenaceae</taxon>
        <taxon>Mycena</taxon>
    </lineage>
</organism>
<evidence type="ECO:0000313" key="2">
    <source>
        <dbReference type="EMBL" id="KAJ7763591.1"/>
    </source>
</evidence>
<reference evidence="2" key="1">
    <citation type="submission" date="2023-03" db="EMBL/GenBank/DDBJ databases">
        <title>Massive genome expansion in bonnet fungi (Mycena s.s.) driven by repeated elements and novel gene families across ecological guilds.</title>
        <authorList>
            <consortium name="Lawrence Berkeley National Laboratory"/>
            <person name="Harder C.B."/>
            <person name="Miyauchi S."/>
            <person name="Viragh M."/>
            <person name="Kuo A."/>
            <person name="Thoen E."/>
            <person name="Andreopoulos B."/>
            <person name="Lu D."/>
            <person name="Skrede I."/>
            <person name="Drula E."/>
            <person name="Henrissat B."/>
            <person name="Morin E."/>
            <person name="Kohler A."/>
            <person name="Barry K."/>
            <person name="LaButti K."/>
            <person name="Morin E."/>
            <person name="Salamov A."/>
            <person name="Lipzen A."/>
            <person name="Mereny Z."/>
            <person name="Hegedus B."/>
            <person name="Baldrian P."/>
            <person name="Stursova M."/>
            <person name="Weitz H."/>
            <person name="Taylor A."/>
            <person name="Grigoriev I.V."/>
            <person name="Nagy L.G."/>
            <person name="Martin F."/>
            <person name="Kauserud H."/>
        </authorList>
    </citation>
    <scope>NUCLEOTIDE SEQUENCE</scope>
    <source>
        <strain evidence="2">CBHHK188m</strain>
    </source>
</reference>
<evidence type="ECO:0000313" key="3">
    <source>
        <dbReference type="Proteomes" id="UP001215280"/>
    </source>
</evidence>
<gene>
    <name evidence="2" type="ORF">DFH07DRAFT_956402</name>
</gene>
<protein>
    <recommendedName>
        <fullName evidence="1">BTB domain-containing protein</fullName>
    </recommendedName>
</protein>
<proteinExistence type="predicted"/>
<dbReference type="Pfam" id="PF00651">
    <property type="entry name" value="BTB"/>
    <property type="match status" value="1"/>
</dbReference>
<dbReference type="EMBL" id="JARJLG010000040">
    <property type="protein sequence ID" value="KAJ7763591.1"/>
    <property type="molecule type" value="Genomic_DNA"/>
</dbReference>
<dbReference type="InterPro" id="IPR000210">
    <property type="entry name" value="BTB/POZ_dom"/>
</dbReference>
<evidence type="ECO:0000259" key="1">
    <source>
        <dbReference type="Pfam" id="PF00651"/>
    </source>
</evidence>
<dbReference type="InterPro" id="IPR011333">
    <property type="entry name" value="SKP1/BTB/POZ_sf"/>
</dbReference>
<accession>A0AAD7JJ42</accession>
<comment type="caution">
    <text evidence="2">The sequence shown here is derived from an EMBL/GenBank/DDBJ whole genome shotgun (WGS) entry which is preliminary data.</text>
</comment>